<accession>A0A3S0XTP6</accession>
<sequence>MKDLLLLSYTAPDEESAMLRRSLLAIVGSSNITNSPHAPAFSSTSTGASSGVAGMDGVTGKGLARLVERNLNLCTPPFNSKYKTTKPQVMLNQIDKIAIMSTNCVESTADSLLIV</sequence>
<proteinExistence type="predicted"/>
<reference evidence="1 2" key="1">
    <citation type="submission" date="2018-12" db="EMBL/GenBank/DDBJ databases">
        <title>three novel Halomonas strain isolated from plants.</title>
        <authorList>
            <person name="Sun C."/>
        </authorList>
    </citation>
    <scope>NUCLEOTIDE SEQUENCE [LARGE SCALE GENOMIC DNA]</scope>
    <source>
        <strain evidence="1 2">DSM 19434</strain>
    </source>
</reference>
<dbReference type="AlphaFoldDB" id="A0A3S0XTP6"/>
<protein>
    <submittedName>
        <fullName evidence="1">Uncharacterized protein</fullName>
    </submittedName>
</protein>
<dbReference type="Proteomes" id="UP000287336">
    <property type="component" value="Unassembled WGS sequence"/>
</dbReference>
<name>A0A3S0XTP6_9GAMM</name>
<gene>
    <name evidence="1" type="ORF">ELY33_12250</name>
</gene>
<organism evidence="1 2">
    <name type="scientific">Vreelandella andesensis</name>
    <dbReference type="NCBI Taxonomy" id="447567"/>
    <lineage>
        <taxon>Bacteria</taxon>
        <taxon>Pseudomonadati</taxon>
        <taxon>Pseudomonadota</taxon>
        <taxon>Gammaproteobacteria</taxon>
        <taxon>Oceanospirillales</taxon>
        <taxon>Halomonadaceae</taxon>
        <taxon>Vreelandella</taxon>
    </lineage>
</organism>
<comment type="caution">
    <text evidence="1">The sequence shown here is derived from an EMBL/GenBank/DDBJ whole genome shotgun (WGS) entry which is preliminary data.</text>
</comment>
<keyword evidence="2" id="KW-1185">Reference proteome</keyword>
<evidence type="ECO:0000313" key="2">
    <source>
        <dbReference type="Proteomes" id="UP000287336"/>
    </source>
</evidence>
<evidence type="ECO:0000313" key="1">
    <source>
        <dbReference type="EMBL" id="RUR29709.1"/>
    </source>
</evidence>
<dbReference type="EMBL" id="RZHG01000021">
    <property type="protein sequence ID" value="RUR29709.1"/>
    <property type="molecule type" value="Genomic_DNA"/>
</dbReference>